<accession>A0ABY6GKC0</accession>
<dbReference type="Gene3D" id="2.40.160.20">
    <property type="match status" value="1"/>
</dbReference>
<sequence length="292" mass="31505">MILIKEAFYFLSNNCAVEIALSGCDMTFSIKSCLAAITGSFLSAATFQVAHAQQAAPPASAAYVNAPLTTSQVMPPKAAMSDHACGIFKTCSSTKIGFGKGDFIVRLSALGVLPQDMDSKVWLANKPISGHISTTNQVMPELTFMYFLTDNLSVDLIAASSRHEVAAQGTPLGKIDVGSAWVLPPTITFAWHFRPHKRFNPYIGVGGTLAWFHNMSPAGGVVQKLNVGFTGGPSVNAGFDYQLVGNWFFNFDVKQIFMRMHAWANDNGSPTFIKAHNALNPTLVAAGIEYRF</sequence>
<gene>
    <name evidence="2" type="ORF">N5W20_08365</name>
</gene>
<dbReference type="PANTHER" id="PTHR36920">
    <property type="match status" value="1"/>
</dbReference>
<reference evidence="2" key="1">
    <citation type="submission" date="2022-10" db="EMBL/GenBank/DDBJ databases">
        <title>Candidatus Kirkpatrella diaphorinas gen. nov., sp. nov., an uncultured endosymbiont identified in a population of Diaphorina citri from Hawaii.</title>
        <authorList>
            <person name="Henry E.M."/>
            <person name="Carlson C.R."/>
            <person name="Kuo Y.-W."/>
        </authorList>
    </citation>
    <scope>NUCLEOTIDE SEQUENCE</scope>
    <source>
        <strain evidence="2">CADCRV1</strain>
    </source>
</reference>
<dbReference type="SUPFAM" id="SSF56925">
    <property type="entry name" value="OMPA-like"/>
    <property type="match status" value="1"/>
</dbReference>
<name>A0ABY6GKC0_9PROT</name>
<dbReference type="InterPro" id="IPR011250">
    <property type="entry name" value="OMP/PagP_B-barrel"/>
</dbReference>
<protein>
    <submittedName>
        <fullName evidence="2">OmpW family protein</fullName>
    </submittedName>
</protein>
<dbReference type="Proteomes" id="UP001163831">
    <property type="component" value="Chromosome"/>
</dbReference>
<dbReference type="Pfam" id="PF03922">
    <property type="entry name" value="OmpW"/>
    <property type="match status" value="1"/>
</dbReference>
<keyword evidence="3" id="KW-1185">Reference proteome</keyword>
<organism evidence="2 3">
    <name type="scientific">Candidatus Kirkpatrickella diaphorinae</name>
    <dbReference type="NCBI Taxonomy" id="2984322"/>
    <lineage>
        <taxon>Bacteria</taxon>
        <taxon>Pseudomonadati</taxon>
        <taxon>Pseudomonadota</taxon>
        <taxon>Alphaproteobacteria</taxon>
        <taxon>Acetobacterales</taxon>
        <taxon>Acetobacteraceae</taxon>
        <taxon>Candidatus Kirkpatrickella</taxon>
    </lineage>
</organism>
<proteinExistence type="inferred from homology"/>
<comment type="similarity">
    <text evidence="1">Belongs to the OmpW/AlkL family.</text>
</comment>
<dbReference type="PANTHER" id="PTHR36920:SF1">
    <property type="entry name" value="OUTER MEMBRANE PROTEIN W"/>
    <property type="match status" value="1"/>
</dbReference>
<dbReference type="EMBL" id="CP107052">
    <property type="protein sequence ID" value="UYH51091.1"/>
    <property type="molecule type" value="Genomic_DNA"/>
</dbReference>
<dbReference type="InterPro" id="IPR005618">
    <property type="entry name" value="OMPW"/>
</dbReference>
<evidence type="ECO:0000256" key="1">
    <source>
        <dbReference type="ARBA" id="ARBA00009330"/>
    </source>
</evidence>
<evidence type="ECO:0000313" key="3">
    <source>
        <dbReference type="Proteomes" id="UP001163831"/>
    </source>
</evidence>
<evidence type="ECO:0000313" key="2">
    <source>
        <dbReference type="EMBL" id="UYH51091.1"/>
    </source>
</evidence>